<sequence>MPESAPLLCTKRLGGLFPANPATEKALAALDHNGPVRIEIKRTRGNMKRMALYWVVLGKVAPILSDMCQGDAIDENMLHRILKDRRGLFTETVLPSGEVIKNYDSVSFHKMTENERAAYIDWAFETLAKWLNVPVTTLTEF</sequence>
<name>A0A2V3V2E1_9SPHN</name>
<dbReference type="Proteomes" id="UP000248014">
    <property type="component" value="Unassembled WGS sequence"/>
</dbReference>
<accession>A0A2V3V2E1</accession>
<evidence type="ECO:0008006" key="3">
    <source>
        <dbReference type="Google" id="ProtNLM"/>
    </source>
</evidence>
<dbReference type="OrthoDB" id="7563948at2"/>
<evidence type="ECO:0000313" key="1">
    <source>
        <dbReference type="EMBL" id="PXW75942.1"/>
    </source>
</evidence>
<reference evidence="1 2" key="1">
    <citation type="submission" date="2018-05" db="EMBL/GenBank/DDBJ databases">
        <title>Genomic Encyclopedia of Type Strains, Phase IV (KMG-IV): sequencing the most valuable type-strain genomes for metagenomic binning, comparative biology and taxonomic classification.</title>
        <authorList>
            <person name="Goeker M."/>
        </authorList>
    </citation>
    <scope>NUCLEOTIDE SEQUENCE [LARGE SCALE GENOMIC DNA]</scope>
    <source>
        <strain evidence="1 2">DSM 3183</strain>
    </source>
</reference>
<gene>
    <name evidence="1" type="ORF">C7451_106106</name>
</gene>
<protein>
    <recommendedName>
        <fullName evidence="3">NinB protein</fullName>
    </recommendedName>
</protein>
<keyword evidence="2" id="KW-1185">Reference proteome</keyword>
<dbReference type="RefSeq" id="WP_110298624.1">
    <property type="nucleotide sequence ID" value="NZ_QJJM01000006.1"/>
</dbReference>
<organism evidence="1 2">
    <name type="scientific">Blastomonas natatoria</name>
    <dbReference type="NCBI Taxonomy" id="34015"/>
    <lineage>
        <taxon>Bacteria</taxon>
        <taxon>Pseudomonadati</taxon>
        <taxon>Pseudomonadota</taxon>
        <taxon>Alphaproteobacteria</taxon>
        <taxon>Sphingomonadales</taxon>
        <taxon>Sphingomonadaceae</taxon>
        <taxon>Blastomonas</taxon>
    </lineage>
</organism>
<proteinExistence type="predicted"/>
<dbReference type="AlphaFoldDB" id="A0A2V3V2E1"/>
<dbReference type="EMBL" id="QJJM01000006">
    <property type="protein sequence ID" value="PXW75942.1"/>
    <property type="molecule type" value="Genomic_DNA"/>
</dbReference>
<evidence type="ECO:0000313" key="2">
    <source>
        <dbReference type="Proteomes" id="UP000248014"/>
    </source>
</evidence>
<comment type="caution">
    <text evidence="1">The sequence shown here is derived from an EMBL/GenBank/DDBJ whole genome shotgun (WGS) entry which is preliminary data.</text>
</comment>